<evidence type="ECO:0000256" key="5">
    <source>
        <dbReference type="ARBA" id="ARBA00023211"/>
    </source>
</evidence>
<evidence type="ECO:0000256" key="1">
    <source>
        <dbReference type="ARBA" id="ARBA00001936"/>
    </source>
</evidence>
<dbReference type="PANTHER" id="PTHR43763:SF20">
    <property type="entry name" value="XAA-PRO AMINOPEPTIDASE APEPP"/>
    <property type="match status" value="1"/>
</dbReference>
<comment type="cofactor">
    <cofactor evidence="1">
        <name>Mn(2+)</name>
        <dbReference type="ChEBI" id="CHEBI:29035"/>
    </cofactor>
</comment>
<feature type="domain" description="Peptidase M24" evidence="6">
    <location>
        <begin position="326"/>
        <end position="538"/>
    </location>
</feature>
<dbReference type="InterPro" id="IPR036005">
    <property type="entry name" value="Creatinase/aminopeptidase-like"/>
</dbReference>
<evidence type="ECO:0000256" key="2">
    <source>
        <dbReference type="ARBA" id="ARBA00008766"/>
    </source>
</evidence>
<organism evidence="9 10">
    <name type="scientific">Parthenolecanium corni</name>
    <dbReference type="NCBI Taxonomy" id="536013"/>
    <lineage>
        <taxon>Eukaryota</taxon>
        <taxon>Metazoa</taxon>
        <taxon>Ecdysozoa</taxon>
        <taxon>Arthropoda</taxon>
        <taxon>Hexapoda</taxon>
        <taxon>Insecta</taxon>
        <taxon>Pterygota</taxon>
        <taxon>Neoptera</taxon>
        <taxon>Paraneoptera</taxon>
        <taxon>Hemiptera</taxon>
        <taxon>Sternorrhyncha</taxon>
        <taxon>Coccoidea</taxon>
        <taxon>Coccidae</taxon>
        <taxon>Parthenolecanium</taxon>
    </lineage>
</organism>
<dbReference type="AlphaFoldDB" id="A0AAN9Y2A8"/>
<dbReference type="InterPro" id="IPR029149">
    <property type="entry name" value="Creatin/AminoP/Spt16_N"/>
</dbReference>
<accession>A0AAN9Y2A8</accession>
<dbReference type="Gene3D" id="3.90.230.10">
    <property type="entry name" value="Creatinase/methionine aminopeptidase superfamily"/>
    <property type="match status" value="1"/>
</dbReference>
<keyword evidence="5" id="KW-0464">Manganese</keyword>
<evidence type="ECO:0000256" key="4">
    <source>
        <dbReference type="ARBA" id="ARBA00022801"/>
    </source>
</evidence>
<keyword evidence="4" id="KW-0378">Hydrolase</keyword>
<dbReference type="EMBL" id="JBBCAQ010000032">
    <property type="protein sequence ID" value="KAK7583909.1"/>
    <property type="molecule type" value="Genomic_DNA"/>
</dbReference>
<feature type="domain" description="Peptidase M24 C-terminal" evidence="8">
    <location>
        <begin position="551"/>
        <end position="615"/>
    </location>
</feature>
<name>A0AAN9Y2A8_9HEMI</name>
<dbReference type="Pfam" id="PF16188">
    <property type="entry name" value="Peptidase_M24_C"/>
    <property type="match status" value="1"/>
</dbReference>
<dbReference type="PANTHER" id="PTHR43763">
    <property type="entry name" value="XAA-PRO AMINOPEPTIDASE 1"/>
    <property type="match status" value="1"/>
</dbReference>
<dbReference type="GO" id="GO:0005737">
    <property type="term" value="C:cytoplasm"/>
    <property type="evidence" value="ECO:0007669"/>
    <property type="project" value="UniProtKB-ARBA"/>
</dbReference>
<proteinExistence type="inferred from homology"/>
<dbReference type="InterPro" id="IPR000994">
    <property type="entry name" value="Pept_M24"/>
</dbReference>
<evidence type="ECO:0000313" key="9">
    <source>
        <dbReference type="EMBL" id="KAK7583909.1"/>
    </source>
</evidence>
<dbReference type="FunFam" id="3.90.230.10:FF:000007">
    <property type="entry name" value="Xaa-Pro aminopeptidase P"/>
    <property type="match status" value="1"/>
</dbReference>
<evidence type="ECO:0000313" key="10">
    <source>
        <dbReference type="Proteomes" id="UP001367676"/>
    </source>
</evidence>
<dbReference type="FunFam" id="3.40.350.10:FF:000001">
    <property type="entry name" value="Putative xaa-Pro aminopeptidase 1"/>
    <property type="match status" value="1"/>
</dbReference>
<comment type="similarity">
    <text evidence="2">Belongs to the peptidase M24B family.</text>
</comment>
<dbReference type="GO" id="GO:0070006">
    <property type="term" value="F:metalloaminopeptidase activity"/>
    <property type="evidence" value="ECO:0007669"/>
    <property type="project" value="InterPro"/>
</dbReference>
<dbReference type="GO" id="GO:0046872">
    <property type="term" value="F:metal ion binding"/>
    <property type="evidence" value="ECO:0007669"/>
    <property type="project" value="UniProtKB-KW"/>
</dbReference>
<dbReference type="Pfam" id="PF01321">
    <property type="entry name" value="Creatinase_N"/>
    <property type="match status" value="1"/>
</dbReference>
<evidence type="ECO:0000256" key="3">
    <source>
        <dbReference type="ARBA" id="ARBA00022723"/>
    </source>
</evidence>
<dbReference type="SUPFAM" id="SSF55920">
    <property type="entry name" value="Creatinase/aminopeptidase"/>
    <property type="match status" value="1"/>
</dbReference>
<dbReference type="SUPFAM" id="SSF53092">
    <property type="entry name" value="Creatinase/prolidase N-terminal domain"/>
    <property type="match status" value="2"/>
</dbReference>
<dbReference type="Proteomes" id="UP001367676">
    <property type="component" value="Unassembled WGS sequence"/>
</dbReference>
<gene>
    <name evidence="9" type="ORF">V9T40_004872</name>
</gene>
<comment type="caution">
    <text evidence="9">The sequence shown here is derived from an EMBL/GenBank/DDBJ whole genome shotgun (WGS) entry which is preliminary data.</text>
</comment>
<reference evidence="9 10" key="1">
    <citation type="submission" date="2024-03" db="EMBL/GenBank/DDBJ databases">
        <title>Adaptation during the transition from Ophiocordyceps entomopathogen to insect associate is accompanied by gene loss and intensified selection.</title>
        <authorList>
            <person name="Ward C.M."/>
            <person name="Onetto C.A."/>
            <person name="Borneman A.R."/>
        </authorList>
    </citation>
    <scope>NUCLEOTIDE SEQUENCE [LARGE SCALE GENOMIC DNA]</scope>
    <source>
        <strain evidence="9">AWRI1</strain>
        <tissue evidence="9">Single Adult Female</tissue>
    </source>
</reference>
<keyword evidence="10" id="KW-1185">Reference proteome</keyword>
<dbReference type="InterPro" id="IPR032416">
    <property type="entry name" value="Peptidase_M24_C"/>
</dbReference>
<dbReference type="InterPro" id="IPR033740">
    <property type="entry name" value="Pept_M24B"/>
</dbReference>
<keyword evidence="3" id="KW-0479">Metal-binding</keyword>
<evidence type="ECO:0000259" key="7">
    <source>
        <dbReference type="Pfam" id="PF01321"/>
    </source>
</evidence>
<dbReference type="InterPro" id="IPR050422">
    <property type="entry name" value="X-Pro_aminopeptidase_P"/>
</dbReference>
<sequence length="616" mass="69336">MKAKNTTGFLKQLRALLKNTQYVSEPLNAYIVLSEDVHQNEYLAPRDARRAFLTGFTGSTGTAIVSDQHACLWTDGRYFIQAANELDDNWTLMKEGIPDSPTRAEWMGKTLPLGAKIGFDPMIMPYRQWKTLQKDLDKYGHALVPVTSNLIDMIWHDQPSPPSNLVVPLELNFTGASVQSKVDRVREKMKEKGATVLLVTALDEIAWLLNARGSDIDYNPVFFSYVIVTHESLNLFIDDKKVTMALKKHFQNENANVTFYPYEKVQSFYLDLVQSDIAKEGKIWIGPSSSFAFTHQVPEKLLLSEVSPIAVMKAVKNEVEIKGLINAHIKDAAALCCYFAWLEKEIAKNANVTEISGAEKLAKFRAKQEDFVGLSFDTISSSGSNAAIIHYKPTPETDRPITKDEIYLCDSGGQYKDGTTDVTRTIHFGTPSAYEKECFTRVLKGQISLATAIFPYKVKGNTLDAFARKFLWDVGLDYNHGTGHGIGAYLNVHEGPMGISWREYPDDPGLQEGMFLSDEPGYYEEGKFGIRIENIVRIVHAETKYSFQDKKFLTFNDVTLVPIQKKMLLPELLTANEIDYLNEYHTKCREKVGPLLKAAGENDGLAWLMRETEQIG</sequence>
<dbReference type="CDD" id="cd01085">
    <property type="entry name" value="APP"/>
    <property type="match status" value="1"/>
</dbReference>
<protein>
    <submittedName>
        <fullName evidence="9">Uncharacterized protein</fullName>
    </submittedName>
</protein>
<dbReference type="Gene3D" id="3.40.350.10">
    <property type="entry name" value="Creatinase/prolidase N-terminal domain"/>
    <property type="match status" value="2"/>
</dbReference>
<dbReference type="InterPro" id="IPR000587">
    <property type="entry name" value="Creatinase_N"/>
</dbReference>
<dbReference type="Pfam" id="PF16189">
    <property type="entry name" value="Creatinase_N_2"/>
    <property type="match status" value="1"/>
</dbReference>
<evidence type="ECO:0000259" key="8">
    <source>
        <dbReference type="Pfam" id="PF16188"/>
    </source>
</evidence>
<feature type="domain" description="Creatinase N-terminal" evidence="7">
    <location>
        <begin position="27"/>
        <end position="148"/>
    </location>
</feature>
<dbReference type="Pfam" id="PF00557">
    <property type="entry name" value="Peptidase_M24"/>
    <property type="match status" value="1"/>
</dbReference>
<evidence type="ECO:0000259" key="6">
    <source>
        <dbReference type="Pfam" id="PF00557"/>
    </source>
</evidence>